<dbReference type="Pfam" id="PF04542">
    <property type="entry name" value="Sigma70_r2"/>
    <property type="match status" value="1"/>
</dbReference>
<proteinExistence type="inferred from homology"/>
<accession>A0A4Q9QK50</accession>
<evidence type="ECO:0000313" key="9">
    <source>
        <dbReference type="Proteomes" id="UP000292302"/>
    </source>
</evidence>
<keyword evidence="3" id="KW-0731">Sigma factor</keyword>
<dbReference type="InterPro" id="IPR013249">
    <property type="entry name" value="RNA_pol_sigma70_r4_t2"/>
</dbReference>
<feature type="domain" description="RNA polymerase sigma factor 70 region 4 type 2" evidence="7">
    <location>
        <begin position="119"/>
        <end position="171"/>
    </location>
</feature>
<organism evidence="8 9">
    <name type="scientific">Phytopseudomonas daroniae</name>
    <dbReference type="NCBI Taxonomy" id="2487519"/>
    <lineage>
        <taxon>Bacteria</taxon>
        <taxon>Pseudomonadati</taxon>
        <taxon>Pseudomonadota</taxon>
        <taxon>Gammaproteobacteria</taxon>
        <taxon>Pseudomonadales</taxon>
        <taxon>Pseudomonadaceae</taxon>
        <taxon>Phytopseudomonas</taxon>
    </lineage>
</organism>
<dbReference type="SUPFAM" id="SSF88659">
    <property type="entry name" value="Sigma3 and sigma4 domains of RNA polymerase sigma factors"/>
    <property type="match status" value="1"/>
</dbReference>
<keyword evidence="9" id="KW-1185">Reference proteome</keyword>
<dbReference type="GO" id="GO:0006352">
    <property type="term" value="P:DNA-templated transcription initiation"/>
    <property type="evidence" value="ECO:0007669"/>
    <property type="project" value="InterPro"/>
</dbReference>
<dbReference type="OrthoDB" id="9797134at2"/>
<feature type="domain" description="RNA polymerase sigma-70 region 2" evidence="6">
    <location>
        <begin position="26"/>
        <end position="90"/>
    </location>
</feature>
<dbReference type="InterPro" id="IPR013324">
    <property type="entry name" value="RNA_pol_sigma_r3/r4-like"/>
</dbReference>
<dbReference type="InterPro" id="IPR014284">
    <property type="entry name" value="RNA_pol_sigma-70_dom"/>
</dbReference>
<keyword evidence="2" id="KW-0805">Transcription regulation</keyword>
<name>A0A4Q9QK50_9GAMM</name>
<dbReference type="EMBL" id="QJUI01000013">
    <property type="protein sequence ID" value="TBU76735.1"/>
    <property type="molecule type" value="Genomic_DNA"/>
</dbReference>
<evidence type="ECO:0000256" key="5">
    <source>
        <dbReference type="SAM" id="MobiDB-lite"/>
    </source>
</evidence>
<evidence type="ECO:0000256" key="1">
    <source>
        <dbReference type="ARBA" id="ARBA00010641"/>
    </source>
</evidence>
<dbReference type="CDD" id="cd06171">
    <property type="entry name" value="Sigma70_r4"/>
    <property type="match status" value="1"/>
</dbReference>
<dbReference type="InterPro" id="IPR007627">
    <property type="entry name" value="RNA_pol_sigma70_r2"/>
</dbReference>
<dbReference type="InterPro" id="IPR039425">
    <property type="entry name" value="RNA_pol_sigma-70-like"/>
</dbReference>
<feature type="region of interest" description="Disordered" evidence="5">
    <location>
        <begin position="1"/>
        <end position="25"/>
    </location>
</feature>
<dbReference type="SUPFAM" id="SSF88946">
    <property type="entry name" value="Sigma2 domain of RNA polymerase sigma factors"/>
    <property type="match status" value="1"/>
</dbReference>
<sequence>MFATLSPARDSLVRPSHDSDAQEGQFQRHAGELLRFFTRQVKCDELAADLRQETWLRFQRRGTGEVENLRAFLYRIARNLIIDHRRQQQARPLQESVSAELESDQPGPEQIVGDGQQLARLQDILQDLPPHLRQALLWNRLDGLTQKEIGQRLGVSESMAGRYILKALEQCQQKMDLMS</sequence>
<evidence type="ECO:0000256" key="4">
    <source>
        <dbReference type="ARBA" id="ARBA00023163"/>
    </source>
</evidence>
<keyword evidence="4" id="KW-0804">Transcription</keyword>
<evidence type="ECO:0000256" key="3">
    <source>
        <dbReference type="ARBA" id="ARBA00023082"/>
    </source>
</evidence>
<comment type="caution">
    <text evidence="8">The sequence shown here is derived from an EMBL/GenBank/DDBJ whole genome shotgun (WGS) entry which is preliminary data.</text>
</comment>
<gene>
    <name evidence="8" type="ORF">DNK06_15705</name>
</gene>
<evidence type="ECO:0000259" key="7">
    <source>
        <dbReference type="Pfam" id="PF08281"/>
    </source>
</evidence>
<dbReference type="InterPro" id="IPR013325">
    <property type="entry name" value="RNA_pol_sigma_r2"/>
</dbReference>
<feature type="compositionally biased region" description="Basic and acidic residues" evidence="5">
    <location>
        <begin position="11"/>
        <end position="20"/>
    </location>
</feature>
<dbReference type="GO" id="GO:0016987">
    <property type="term" value="F:sigma factor activity"/>
    <property type="evidence" value="ECO:0007669"/>
    <property type="project" value="UniProtKB-KW"/>
</dbReference>
<dbReference type="InterPro" id="IPR036388">
    <property type="entry name" value="WH-like_DNA-bd_sf"/>
</dbReference>
<feature type="region of interest" description="Disordered" evidence="5">
    <location>
        <begin position="92"/>
        <end position="112"/>
    </location>
</feature>
<dbReference type="PANTHER" id="PTHR43133:SF63">
    <property type="entry name" value="RNA POLYMERASE SIGMA FACTOR FECI-RELATED"/>
    <property type="match status" value="1"/>
</dbReference>
<evidence type="ECO:0000259" key="6">
    <source>
        <dbReference type="Pfam" id="PF04542"/>
    </source>
</evidence>
<dbReference type="GO" id="GO:0003677">
    <property type="term" value="F:DNA binding"/>
    <property type="evidence" value="ECO:0007669"/>
    <property type="project" value="InterPro"/>
</dbReference>
<comment type="similarity">
    <text evidence="1">Belongs to the sigma-70 factor family. ECF subfamily.</text>
</comment>
<protein>
    <submittedName>
        <fullName evidence="8">RNA polymerase subunit sigma-24</fullName>
    </submittedName>
</protein>
<evidence type="ECO:0000256" key="2">
    <source>
        <dbReference type="ARBA" id="ARBA00023015"/>
    </source>
</evidence>
<reference evidence="8 9" key="1">
    <citation type="submission" date="2018-06" db="EMBL/GenBank/DDBJ databases">
        <title>Three novel Pseudomonas species isolated from symptomatic oak.</title>
        <authorList>
            <person name="Bueno-Gonzalez V."/>
            <person name="Brady C."/>
        </authorList>
    </citation>
    <scope>NUCLEOTIDE SEQUENCE [LARGE SCALE GENOMIC DNA]</scope>
    <source>
        <strain evidence="8 9">P9A</strain>
    </source>
</reference>
<dbReference type="NCBIfam" id="TIGR02937">
    <property type="entry name" value="sigma70-ECF"/>
    <property type="match status" value="1"/>
</dbReference>
<dbReference type="Proteomes" id="UP000292302">
    <property type="component" value="Unassembled WGS sequence"/>
</dbReference>
<dbReference type="Pfam" id="PF08281">
    <property type="entry name" value="Sigma70_r4_2"/>
    <property type="match status" value="1"/>
</dbReference>
<evidence type="ECO:0000313" key="8">
    <source>
        <dbReference type="EMBL" id="TBU76735.1"/>
    </source>
</evidence>
<dbReference type="Gene3D" id="1.10.1740.10">
    <property type="match status" value="1"/>
</dbReference>
<dbReference type="AlphaFoldDB" id="A0A4Q9QK50"/>
<dbReference type="PANTHER" id="PTHR43133">
    <property type="entry name" value="RNA POLYMERASE ECF-TYPE SIGMA FACTO"/>
    <property type="match status" value="1"/>
</dbReference>
<dbReference type="Gene3D" id="1.10.10.10">
    <property type="entry name" value="Winged helix-like DNA-binding domain superfamily/Winged helix DNA-binding domain"/>
    <property type="match status" value="1"/>
</dbReference>